<dbReference type="InterPro" id="IPR045055">
    <property type="entry name" value="DNA2/NAM7-like"/>
</dbReference>
<dbReference type="GO" id="GO:0031048">
    <property type="term" value="P:regulatory ncRNA-mediated heterochromatin formation"/>
    <property type="evidence" value="ECO:0007669"/>
    <property type="project" value="TreeGrafter"/>
</dbReference>
<dbReference type="InterPro" id="IPR027417">
    <property type="entry name" value="P-loop_NTPase"/>
</dbReference>
<dbReference type="GO" id="GO:0031380">
    <property type="term" value="C:nuclear RNA-directed RNA polymerase complex"/>
    <property type="evidence" value="ECO:0007669"/>
    <property type="project" value="TreeGrafter"/>
</dbReference>
<dbReference type="Pfam" id="PF13086">
    <property type="entry name" value="AAA_11"/>
    <property type="match status" value="1"/>
</dbReference>
<dbReference type="AlphaFoldDB" id="A0A1V6Z909"/>
<evidence type="ECO:0000313" key="2">
    <source>
        <dbReference type="EMBL" id="OQE96191.1"/>
    </source>
</evidence>
<dbReference type="Gene3D" id="3.40.50.300">
    <property type="entry name" value="P-loop containing nucleotide triphosphate hydrolases"/>
    <property type="match status" value="1"/>
</dbReference>
<comment type="caution">
    <text evidence="2">The sequence shown here is derived from an EMBL/GenBank/DDBJ whole genome shotgun (WGS) entry which is preliminary data.</text>
</comment>
<dbReference type="PANTHER" id="PTHR10887:SF341">
    <property type="entry name" value="NFX1-TYPE ZINC FINGER-CONTAINING PROTEIN 1"/>
    <property type="match status" value="1"/>
</dbReference>
<dbReference type="Proteomes" id="UP000191691">
    <property type="component" value="Unassembled WGS sequence"/>
</dbReference>
<dbReference type="STRING" id="60175.A0A1V6Z909"/>
<evidence type="ECO:0000313" key="3">
    <source>
        <dbReference type="Proteomes" id="UP000191691"/>
    </source>
</evidence>
<accession>A0A1V6Z909</accession>
<sequence>MVTKRAGRALKNLLYARWIRNQDAEVYSDLLPTHCRDIWKLDPKIREEKDRSWKKALLGEQAESLSVSISLFDKCQNRLSAILREKNREILKSKQIIGCTTTAAAIYSEDFRHASPGIVLLEEAGENLESHVLTAMTPETKHLILIGDHQQLRPNINSYNLSVEKGDGYDLNPRGLCEGDIFHHQNPEDVFGEVSDRRDTNSKGSKRNVFEADIVLKIVKYLGRQGYGTDKLVVLTSFWVS</sequence>
<proteinExistence type="predicted"/>
<dbReference type="PANTHER" id="PTHR10887">
    <property type="entry name" value="DNA2/NAM7 HELICASE FAMILY"/>
    <property type="match status" value="1"/>
</dbReference>
<reference evidence="3" key="1">
    <citation type="journal article" date="2017" name="Nat. Microbiol.">
        <title>Global analysis of biosynthetic gene clusters reveals vast potential of secondary metabolite production in Penicillium species.</title>
        <authorList>
            <person name="Nielsen J.C."/>
            <person name="Grijseels S."/>
            <person name="Prigent S."/>
            <person name="Ji B."/>
            <person name="Dainat J."/>
            <person name="Nielsen K.F."/>
            <person name="Frisvad J.C."/>
            <person name="Workman M."/>
            <person name="Nielsen J."/>
        </authorList>
    </citation>
    <scope>NUCLEOTIDE SEQUENCE [LARGE SCALE GENOMIC DNA]</scope>
    <source>
        <strain evidence="3">IBT 13039</strain>
    </source>
</reference>
<gene>
    <name evidence="2" type="ORF">PENNAL_c0001G04155</name>
</gene>
<dbReference type="GO" id="GO:0004386">
    <property type="term" value="F:helicase activity"/>
    <property type="evidence" value="ECO:0007669"/>
    <property type="project" value="InterPro"/>
</dbReference>
<dbReference type="InterPro" id="IPR041677">
    <property type="entry name" value="DNA2/NAM7_AAA_11"/>
</dbReference>
<dbReference type="SUPFAM" id="SSF52540">
    <property type="entry name" value="P-loop containing nucleoside triphosphate hydrolases"/>
    <property type="match status" value="1"/>
</dbReference>
<protein>
    <recommendedName>
        <fullName evidence="1">DNA2/NAM7 helicase helicase domain-containing protein</fullName>
    </recommendedName>
</protein>
<dbReference type="EMBL" id="MOOB01000001">
    <property type="protein sequence ID" value="OQE96191.1"/>
    <property type="molecule type" value="Genomic_DNA"/>
</dbReference>
<evidence type="ECO:0000259" key="1">
    <source>
        <dbReference type="Pfam" id="PF13086"/>
    </source>
</evidence>
<name>A0A1V6Z909_PENNA</name>
<keyword evidence="3" id="KW-1185">Reference proteome</keyword>
<feature type="domain" description="DNA2/NAM7 helicase helicase" evidence="1">
    <location>
        <begin position="60"/>
        <end position="158"/>
    </location>
</feature>
<organism evidence="2 3">
    <name type="scientific">Penicillium nalgiovense</name>
    <dbReference type="NCBI Taxonomy" id="60175"/>
    <lineage>
        <taxon>Eukaryota</taxon>
        <taxon>Fungi</taxon>
        <taxon>Dikarya</taxon>
        <taxon>Ascomycota</taxon>
        <taxon>Pezizomycotina</taxon>
        <taxon>Eurotiomycetes</taxon>
        <taxon>Eurotiomycetidae</taxon>
        <taxon>Eurotiales</taxon>
        <taxon>Aspergillaceae</taxon>
        <taxon>Penicillium</taxon>
    </lineage>
</organism>